<dbReference type="InterPro" id="IPR003439">
    <property type="entry name" value="ABC_transporter-like_ATP-bd"/>
</dbReference>
<feature type="domain" description="ABC transporter" evidence="4">
    <location>
        <begin position="4"/>
        <end position="251"/>
    </location>
</feature>
<dbReference type="GO" id="GO:0005886">
    <property type="term" value="C:plasma membrane"/>
    <property type="evidence" value="ECO:0007669"/>
    <property type="project" value="TreeGrafter"/>
</dbReference>
<dbReference type="SUPFAM" id="SSF52540">
    <property type="entry name" value="P-loop containing nucleoside triphosphate hydrolases"/>
    <property type="match status" value="1"/>
</dbReference>
<dbReference type="InterPro" id="IPR032823">
    <property type="entry name" value="BCA_ABC_TP_C"/>
</dbReference>
<organism evidence="5 6">
    <name type="scientific">Cytobacillus depressus</name>
    <dbReference type="NCBI Taxonomy" id="1602942"/>
    <lineage>
        <taxon>Bacteria</taxon>
        <taxon>Bacillati</taxon>
        <taxon>Bacillota</taxon>
        <taxon>Bacilli</taxon>
        <taxon>Bacillales</taxon>
        <taxon>Bacillaceae</taxon>
        <taxon>Cytobacillus</taxon>
    </lineage>
</organism>
<name>A0A6L3V5F3_9BACI</name>
<dbReference type="GO" id="GO:0042941">
    <property type="term" value="P:D-alanine transmembrane transport"/>
    <property type="evidence" value="ECO:0007669"/>
    <property type="project" value="TreeGrafter"/>
</dbReference>
<dbReference type="InterPro" id="IPR017871">
    <property type="entry name" value="ABC_transporter-like_CS"/>
</dbReference>
<dbReference type="AlphaFoldDB" id="A0A6L3V5F3"/>
<evidence type="ECO:0000256" key="2">
    <source>
        <dbReference type="ARBA" id="ARBA00022741"/>
    </source>
</evidence>
<keyword evidence="2" id="KW-0547">Nucleotide-binding</keyword>
<evidence type="ECO:0000256" key="3">
    <source>
        <dbReference type="ARBA" id="ARBA00022840"/>
    </source>
</evidence>
<dbReference type="GO" id="GO:1903806">
    <property type="term" value="P:L-isoleucine import across plasma membrane"/>
    <property type="evidence" value="ECO:0007669"/>
    <property type="project" value="TreeGrafter"/>
</dbReference>
<sequence>MRMLEVKNVSKFFGGLTAVNNVSLKVQKGEIFGLIGPNGAGKTTFFNMLTGIYSPNNGEIVLEDTMIQKLKPFQIARLGVSRTFQNIRLLGNETVAENVKIGMFRKTKSGLISAIMNSKSQQKEEKFVEEKVKQTLMEVGLEKYMDLNAGNLSYGNQRKVEIARALVSDPKLILLDEPCAGMNDTEVEEINFLVKRIRDNGTTVIIIEHNVPMLVVLCDNMAVLNHGEKIADGSPEKVTSDSAVVNAYIGSEEEEVI</sequence>
<dbReference type="GO" id="GO:1903805">
    <property type="term" value="P:L-valine import across plasma membrane"/>
    <property type="evidence" value="ECO:0007669"/>
    <property type="project" value="TreeGrafter"/>
</dbReference>
<dbReference type="InterPro" id="IPR027417">
    <property type="entry name" value="P-loop_NTPase"/>
</dbReference>
<dbReference type="GO" id="GO:0015192">
    <property type="term" value="F:L-phenylalanine transmembrane transporter activity"/>
    <property type="evidence" value="ECO:0007669"/>
    <property type="project" value="TreeGrafter"/>
</dbReference>
<dbReference type="Pfam" id="PF00005">
    <property type="entry name" value="ABC_tran"/>
    <property type="match status" value="1"/>
</dbReference>
<comment type="caution">
    <text evidence="5">The sequence shown here is derived from an EMBL/GenBank/DDBJ whole genome shotgun (WGS) entry which is preliminary data.</text>
</comment>
<dbReference type="GO" id="GO:0005524">
    <property type="term" value="F:ATP binding"/>
    <property type="evidence" value="ECO:0007669"/>
    <property type="project" value="UniProtKB-KW"/>
</dbReference>
<dbReference type="PROSITE" id="PS00211">
    <property type="entry name" value="ABC_TRANSPORTER_1"/>
    <property type="match status" value="1"/>
</dbReference>
<evidence type="ECO:0000259" key="4">
    <source>
        <dbReference type="PROSITE" id="PS50893"/>
    </source>
</evidence>
<keyword evidence="1" id="KW-0813">Transport</keyword>
<dbReference type="FunFam" id="3.40.50.300:FF:000421">
    <property type="entry name" value="Branched-chain amino acid ABC transporter ATP-binding protein"/>
    <property type="match status" value="1"/>
</dbReference>
<dbReference type="GO" id="GO:0015188">
    <property type="term" value="F:L-isoleucine transmembrane transporter activity"/>
    <property type="evidence" value="ECO:0007669"/>
    <property type="project" value="TreeGrafter"/>
</dbReference>
<dbReference type="GO" id="GO:0005304">
    <property type="term" value="F:L-valine transmembrane transporter activity"/>
    <property type="evidence" value="ECO:0007669"/>
    <property type="project" value="TreeGrafter"/>
</dbReference>
<dbReference type="Proteomes" id="UP000481030">
    <property type="component" value="Unassembled WGS sequence"/>
</dbReference>
<dbReference type="GO" id="GO:0015808">
    <property type="term" value="P:L-alanine transport"/>
    <property type="evidence" value="ECO:0007669"/>
    <property type="project" value="TreeGrafter"/>
</dbReference>
<protein>
    <submittedName>
        <fullName evidence="5">ABC transporter ATP-binding protein</fullName>
    </submittedName>
</protein>
<evidence type="ECO:0000313" key="6">
    <source>
        <dbReference type="Proteomes" id="UP000481030"/>
    </source>
</evidence>
<accession>A0A6L3V5F3</accession>
<gene>
    <name evidence="5" type="ORF">F7731_11155</name>
</gene>
<dbReference type="InterPro" id="IPR003593">
    <property type="entry name" value="AAA+_ATPase"/>
</dbReference>
<keyword evidence="3 5" id="KW-0067">ATP-binding</keyword>
<dbReference type="SMART" id="SM00382">
    <property type="entry name" value="AAA"/>
    <property type="match status" value="1"/>
</dbReference>
<dbReference type="Gene3D" id="3.40.50.300">
    <property type="entry name" value="P-loop containing nucleotide triphosphate hydrolases"/>
    <property type="match status" value="1"/>
</dbReference>
<keyword evidence="6" id="KW-1185">Reference proteome</keyword>
<evidence type="ECO:0000256" key="1">
    <source>
        <dbReference type="ARBA" id="ARBA00022448"/>
    </source>
</evidence>
<dbReference type="PROSITE" id="PS50893">
    <property type="entry name" value="ABC_TRANSPORTER_2"/>
    <property type="match status" value="1"/>
</dbReference>
<dbReference type="EMBL" id="WBOS01000004">
    <property type="protein sequence ID" value="KAB2336351.1"/>
    <property type="molecule type" value="Genomic_DNA"/>
</dbReference>
<dbReference type="OrthoDB" id="9805514at2"/>
<proteinExistence type="predicted"/>
<evidence type="ECO:0000313" key="5">
    <source>
        <dbReference type="EMBL" id="KAB2336351.1"/>
    </source>
</evidence>
<reference evidence="5 6" key="1">
    <citation type="journal article" date="2016" name="Antonie Van Leeuwenhoek">
        <title>Bacillus depressus sp. nov., isolated from soil of a sunflower field.</title>
        <authorList>
            <person name="Wei X."/>
            <person name="Xin D."/>
            <person name="Xin Y."/>
            <person name="Zhang H."/>
            <person name="Wang T."/>
            <person name="Zhang J."/>
        </authorList>
    </citation>
    <scope>NUCLEOTIDE SEQUENCE [LARGE SCALE GENOMIC DNA]</scope>
    <source>
        <strain evidence="5 6">BZ1</strain>
    </source>
</reference>
<dbReference type="PANTHER" id="PTHR45772">
    <property type="entry name" value="CONSERVED COMPONENT OF ABC TRANSPORTER FOR NATURAL AMINO ACIDS-RELATED"/>
    <property type="match status" value="1"/>
</dbReference>
<dbReference type="InterPro" id="IPR051120">
    <property type="entry name" value="ABC_AA/LPS_Transport"/>
</dbReference>
<dbReference type="Pfam" id="PF12399">
    <property type="entry name" value="BCA_ABC_TP_C"/>
    <property type="match status" value="1"/>
</dbReference>
<dbReference type="PANTHER" id="PTHR45772:SF7">
    <property type="entry name" value="AMINO ACID ABC TRANSPORTER ATP-BINDING PROTEIN"/>
    <property type="match status" value="1"/>
</dbReference>
<dbReference type="GO" id="GO:0016887">
    <property type="term" value="F:ATP hydrolysis activity"/>
    <property type="evidence" value="ECO:0007669"/>
    <property type="project" value="InterPro"/>
</dbReference>
<dbReference type="CDD" id="cd03219">
    <property type="entry name" value="ABC_Mj1267_LivG_branched"/>
    <property type="match status" value="1"/>
</dbReference>